<feature type="region of interest" description="Disordered" evidence="1">
    <location>
        <begin position="78"/>
        <end position="98"/>
    </location>
</feature>
<dbReference type="Proteomes" id="UP001432027">
    <property type="component" value="Unassembled WGS sequence"/>
</dbReference>
<keyword evidence="3" id="KW-1185">Reference proteome</keyword>
<accession>A0AAV5S6L1</accession>
<evidence type="ECO:0000256" key="1">
    <source>
        <dbReference type="SAM" id="MobiDB-lite"/>
    </source>
</evidence>
<comment type="caution">
    <text evidence="2">The sequence shown here is derived from an EMBL/GenBank/DDBJ whole genome shotgun (WGS) entry which is preliminary data.</text>
</comment>
<gene>
    <name evidence="2" type="ORF">PENTCL1PPCAC_626</name>
</gene>
<evidence type="ECO:0000313" key="3">
    <source>
        <dbReference type="Proteomes" id="UP001432027"/>
    </source>
</evidence>
<evidence type="ECO:0000313" key="2">
    <source>
        <dbReference type="EMBL" id="GMS78451.1"/>
    </source>
</evidence>
<dbReference type="AlphaFoldDB" id="A0AAV5S6L1"/>
<name>A0AAV5S6L1_9BILA</name>
<feature type="non-terminal residue" evidence="2">
    <location>
        <position position="1"/>
    </location>
</feature>
<organism evidence="2 3">
    <name type="scientific">Pristionchus entomophagus</name>
    <dbReference type="NCBI Taxonomy" id="358040"/>
    <lineage>
        <taxon>Eukaryota</taxon>
        <taxon>Metazoa</taxon>
        <taxon>Ecdysozoa</taxon>
        <taxon>Nematoda</taxon>
        <taxon>Chromadorea</taxon>
        <taxon>Rhabditida</taxon>
        <taxon>Rhabditina</taxon>
        <taxon>Diplogasteromorpha</taxon>
        <taxon>Diplogasteroidea</taxon>
        <taxon>Neodiplogasteridae</taxon>
        <taxon>Pristionchus</taxon>
    </lineage>
</organism>
<feature type="compositionally biased region" description="Polar residues" evidence="1">
    <location>
        <begin position="78"/>
        <end position="88"/>
    </location>
</feature>
<proteinExistence type="predicted"/>
<sequence>VGIIFIRVTDNEPIKYSALFLSITISDRLFSIGHHLIAWACTGRRVQHRSTTRNQWEPIRTFHLSRSSFFEDSHFHMSKSSQAYSKQLGSSSRGSSSM</sequence>
<feature type="compositionally biased region" description="Low complexity" evidence="1">
    <location>
        <begin position="89"/>
        <end position="98"/>
    </location>
</feature>
<evidence type="ECO:0008006" key="4">
    <source>
        <dbReference type="Google" id="ProtNLM"/>
    </source>
</evidence>
<reference evidence="2" key="1">
    <citation type="submission" date="2023-10" db="EMBL/GenBank/DDBJ databases">
        <title>Genome assembly of Pristionchus species.</title>
        <authorList>
            <person name="Yoshida K."/>
            <person name="Sommer R.J."/>
        </authorList>
    </citation>
    <scope>NUCLEOTIDE SEQUENCE</scope>
    <source>
        <strain evidence="2">RS0144</strain>
    </source>
</reference>
<dbReference type="EMBL" id="BTSX01000001">
    <property type="protein sequence ID" value="GMS78451.1"/>
    <property type="molecule type" value="Genomic_DNA"/>
</dbReference>
<protein>
    <recommendedName>
        <fullName evidence="4">G protein-coupled receptor</fullName>
    </recommendedName>
</protein>